<keyword evidence="2" id="KW-0444">Lipid biosynthesis</keyword>
<dbReference type="Pfam" id="PF01553">
    <property type="entry name" value="Acyltransferase"/>
    <property type="match status" value="1"/>
</dbReference>
<evidence type="ECO:0000256" key="1">
    <source>
        <dbReference type="ARBA" id="ARBA00005189"/>
    </source>
</evidence>
<feature type="transmembrane region" description="Helical" evidence="6">
    <location>
        <begin position="43"/>
        <end position="62"/>
    </location>
</feature>
<dbReference type="Proteomes" id="UP001597387">
    <property type="component" value="Unassembled WGS sequence"/>
</dbReference>
<keyword evidence="9" id="KW-1185">Reference proteome</keyword>
<keyword evidence="3" id="KW-0808">Transferase</keyword>
<gene>
    <name evidence="8" type="ORF">ACFSJU_17865</name>
</gene>
<evidence type="ECO:0000256" key="4">
    <source>
        <dbReference type="ARBA" id="ARBA00023098"/>
    </source>
</evidence>
<keyword evidence="4" id="KW-0443">Lipid metabolism</keyword>
<dbReference type="SUPFAM" id="SSF69593">
    <property type="entry name" value="Glycerol-3-phosphate (1)-acyltransferase"/>
    <property type="match status" value="1"/>
</dbReference>
<evidence type="ECO:0000313" key="8">
    <source>
        <dbReference type="EMBL" id="MFD2164281.1"/>
    </source>
</evidence>
<protein>
    <submittedName>
        <fullName evidence="8">Lysophospholipid acyltransferase family protein</fullName>
    </submittedName>
</protein>
<dbReference type="CDD" id="cd07989">
    <property type="entry name" value="LPLAT_AGPAT-like"/>
    <property type="match status" value="1"/>
</dbReference>
<keyword evidence="6" id="KW-0812">Transmembrane</keyword>
<keyword evidence="5 8" id="KW-0012">Acyltransferase</keyword>
<dbReference type="SMART" id="SM00563">
    <property type="entry name" value="PlsC"/>
    <property type="match status" value="1"/>
</dbReference>
<proteinExistence type="predicted"/>
<dbReference type="PANTHER" id="PTHR10434:SF64">
    <property type="entry name" value="1-ACYL-SN-GLYCEROL-3-PHOSPHATE ACYLTRANSFERASE-RELATED"/>
    <property type="match status" value="1"/>
</dbReference>
<evidence type="ECO:0000256" key="5">
    <source>
        <dbReference type="ARBA" id="ARBA00023315"/>
    </source>
</evidence>
<comment type="pathway">
    <text evidence="1">Lipid metabolism.</text>
</comment>
<evidence type="ECO:0000313" key="9">
    <source>
        <dbReference type="Proteomes" id="UP001597387"/>
    </source>
</evidence>
<comment type="caution">
    <text evidence="8">The sequence shown here is derived from an EMBL/GenBank/DDBJ whole genome shotgun (WGS) entry which is preliminary data.</text>
</comment>
<sequence length="241" mass="27893">MMLTLKKGHRFFYLAIVILFFVLLYPFLYFFSRKAPRFKTLNHVRRFYSFISSIAAGFFFRYRVVSPIDWSKTYIVCANHTSNLDIPAITLAVKSNFAFMGKDDLLTNPLLKIFFETIDIPLNRDSKISAFRAFKRGEEYLKQGMSLVIFPEGKIGDDYPPVLHEFKNGPFRLAIEQKIPIIPVSMTNMWTKMWDDGSKYGTRPGICDICIHQPVDTSGLNPEDADDLKENVYKIISSELR</sequence>
<dbReference type="InterPro" id="IPR002123">
    <property type="entry name" value="Plipid/glycerol_acylTrfase"/>
</dbReference>
<keyword evidence="6" id="KW-1133">Transmembrane helix</keyword>
<evidence type="ECO:0000259" key="7">
    <source>
        <dbReference type="SMART" id="SM00563"/>
    </source>
</evidence>
<dbReference type="PANTHER" id="PTHR10434">
    <property type="entry name" value="1-ACYL-SN-GLYCEROL-3-PHOSPHATE ACYLTRANSFERASE"/>
    <property type="match status" value="1"/>
</dbReference>
<name>A0ABW4ZRL1_9SPHI</name>
<feature type="transmembrane region" description="Helical" evidence="6">
    <location>
        <begin position="12"/>
        <end position="31"/>
    </location>
</feature>
<evidence type="ECO:0000256" key="6">
    <source>
        <dbReference type="SAM" id="Phobius"/>
    </source>
</evidence>
<dbReference type="EMBL" id="JBHUHZ010000003">
    <property type="protein sequence ID" value="MFD2164281.1"/>
    <property type="molecule type" value="Genomic_DNA"/>
</dbReference>
<accession>A0ABW4ZRL1</accession>
<feature type="domain" description="Phospholipid/glycerol acyltransferase" evidence="7">
    <location>
        <begin position="74"/>
        <end position="189"/>
    </location>
</feature>
<dbReference type="GO" id="GO:0016746">
    <property type="term" value="F:acyltransferase activity"/>
    <property type="evidence" value="ECO:0007669"/>
    <property type="project" value="UniProtKB-KW"/>
</dbReference>
<reference evidence="9" key="1">
    <citation type="journal article" date="2019" name="Int. J. Syst. Evol. Microbiol.">
        <title>The Global Catalogue of Microorganisms (GCM) 10K type strain sequencing project: providing services to taxonomists for standard genome sequencing and annotation.</title>
        <authorList>
            <consortium name="The Broad Institute Genomics Platform"/>
            <consortium name="The Broad Institute Genome Sequencing Center for Infectious Disease"/>
            <person name="Wu L."/>
            <person name="Ma J."/>
        </authorList>
    </citation>
    <scope>NUCLEOTIDE SEQUENCE [LARGE SCALE GENOMIC DNA]</scope>
    <source>
        <strain evidence="9">KCTC 42217</strain>
    </source>
</reference>
<organism evidence="8 9">
    <name type="scientific">Paradesertivirga mongoliensis</name>
    <dbReference type="NCBI Taxonomy" id="2100740"/>
    <lineage>
        <taxon>Bacteria</taxon>
        <taxon>Pseudomonadati</taxon>
        <taxon>Bacteroidota</taxon>
        <taxon>Sphingobacteriia</taxon>
        <taxon>Sphingobacteriales</taxon>
        <taxon>Sphingobacteriaceae</taxon>
        <taxon>Paradesertivirga</taxon>
    </lineage>
</organism>
<keyword evidence="6" id="KW-0472">Membrane</keyword>
<evidence type="ECO:0000256" key="3">
    <source>
        <dbReference type="ARBA" id="ARBA00022679"/>
    </source>
</evidence>
<evidence type="ECO:0000256" key="2">
    <source>
        <dbReference type="ARBA" id="ARBA00022516"/>
    </source>
</evidence>
<dbReference type="RefSeq" id="WP_255904195.1">
    <property type="nucleotide sequence ID" value="NZ_JBHUHZ010000003.1"/>
</dbReference>